<protein>
    <submittedName>
        <fullName evidence="3">DUF1330 domain-containing protein</fullName>
    </submittedName>
</protein>
<dbReference type="Pfam" id="PF07045">
    <property type="entry name" value="DUF1330"/>
    <property type="match status" value="1"/>
</dbReference>
<evidence type="ECO:0000256" key="1">
    <source>
        <dbReference type="SAM" id="SignalP"/>
    </source>
</evidence>
<feature type="domain" description="DUF1330" evidence="2">
    <location>
        <begin position="36"/>
        <end position="128"/>
    </location>
</feature>
<evidence type="ECO:0000313" key="3">
    <source>
        <dbReference type="EMBL" id="MBL6080310.1"/>
    </source>
</evidence>
<dbReference type="PANTHER" id="PTHR41521">
    <property type="match status" value="1"/>
</dbReference>
<dbReference type="PANTHER" id="PTHR41521:SF4">
    <property type="entry name" value="BLR0684 PROTEIN"/>
    <property type="match status" value="1"/>
</dbReference>
<dbReference type="EMBL" id="JAETWB010000012">
    <property type="protein sequence ID" value="MBL6080310.1"/>
    <property type="molecule type" value="Genomic_DNA"/>
</dbReference>
<dbReference type="Proteomes" id="UP000660885">
    <property type="component" value="Unassembled WGS sequence"/>
</dbReference>
<dbReference type="InterPro" id="IPR010753">
    <property type="entry name" value="DUF1330"/>
</dbReference>
<reference evidence="3 4" key="1">
    <citation type="submission" date="2021-01" db="EMBL/GenBank/DDBJ databases">
        <title>Belnapia mucosa sp. nov. and Belnapia arida sp. nov., isolated from the Tabernas Desert (Almeria, Spain).</title>
        <authorList>
            <person name="Molina-Menor E."/>
            <person name="Vidal-Verdu A."/>
            <person name="Calonge A."/>
            <person name="Satari L."/>
            <person name="Pereto J."/>
            <person name="Porcar M."/>
        </authorList>
    </citation>
    <scope>NUCLEOTIDE SEQUENCE [LARGE SCALE GENOMIC DNA]</scope>
    <source>
        <strain evidence="3 4">T18</strain>
    </source>
</reference>
<evidence type="ECO:0000259" key="2">
    <source>
        <dbReference type="Pfam" id="PF07045"/>
    </source>
</evidence>
<keyword evidence="1" id="KW-0732">Signal</keyword>
<proteinExistence type="predicted"/>
<comment type="caution">
    <text evidence="3">The sequence shown here is derived from an EMBL/GenBank/DDBJ whole genome shotgun (WGS) entry which is preliminary data.</text>
</comment>
<dbReference type="SUPFAM" id="SSF54909">
    <property type="entry name" value="Dimeric alpha+beta barrel"/>
    <property type="match status" value="1"/>
</dbReference>
<feature type="chain" id="PRO_5047328917" evidence="1">
    <location>
        <begin position="22"/>
        <end position="130"/>
    </location>
</feature>
<evidence type="ECO:0000313" key="4">
    <source>
        <dbReference type="Proteomes" id="UP000660885"/>
    </source>
</evidence>
<organism evidence="3 4">
    <name type="scientific">Belnapia arida</name>
    <dbReference type="NCBI Taxonomy" id="2804533"/>
    <lineage>
        <taxon>Bacteria</taxon>
        <taxon>Pseudomonadati</taxon>
        <taxon>Pseudomonadota</taxon>
        <taxon>Alphaproteobacteria</taxon>
        <taxon>Acetobacterales</taxon>
        <taxon>Roseomonadaceae</taxon>
        <taxon>Belnapia</taxon>
    </lineage>
</organism>
<name>A0ABS1U6Y5_9PROT</name>
<gene>
    <name evidence="3" type="ORF">JMJ56_20030</name>
</gene>
<dbReference type="RefSeq" id="WP_202833546.1">
    <property type="nucleotide sequence ID" value="NZ_JAETWB010000012.1"/>
</dbReference>
<dbReference type="InterPro" id="IPR011008">
    <property type="entry name" value="Dimeric_a/b-barrel"/>
</dbReference>
<accession>A0ABS1U6Y5</accession>
<feature type="signal peptide" evidence="1">
    <location>
        <begin position="1"/>
        <end position="21"/>
    </location>
</feature>
<dbReference type="Gene3D" id="3.30.70.100">
    <property type="match status" value="1"/>
</dbReference>
<sequence>MLKRTLLLTVLTGGAVGAVGAGIVPAGAQPAAKPRAYYVAEFELRDPEGIKPYSAGVAGTFEPFGGHFIVRGGRISALEGPPPGSRTVIIEFPNMEQTRAWYDSDVYRNLRPVRQRSGISRTYIIEGLAD</sequence>
<keyword evidence="4" id="KW-1185">Reference proteome</keyword>